<dbReference type="EMBL" id="CAJVPZ010001357">
    <property type="protein sequence ID" value="CAG8490531.1"/>
    <property type="molecule type" value="Genomic_DNA"/>
</dbReference>
<dbReference type="AlphaFoldDB" id="A0A9N8WN07"/>
<accession>A0A9N8WN07</accession>
<keyword evidence="2" id="KW-1185">Reference proteome</keyword>
<evidence type="ECO:0000313" key="1">
    <source>
        <dbReference type="EMBL" id="CAG8490531.1"/>
    </source>
</evidence>
<dbReference type="Proteomes" id="UP000789396">
    <property type="component" value="Unassembled WGS sequence"/>
</dbReference>
<gene>
    <name evidence="1" type="ORF">RFULGI_LOCUS1963</name>
</gene>
<comment type="caution">
    <text evidence="1">The sequence shown here is derived from an EMBL/GenBank/DDBJ whole genome shotgun (WGS) entry which is preliminary data.</text>
</comment>
<dbReference type="OrthoDB" id="2434889at2759"/>
<proteinExistence type="predicted"/>
<sequence length="62" mass="7158">IDIDDPEIVENVTESIGKTVYRSLKDILLYIIPSLVQKRTLQLSDPTLYIRISGDDRNVRKK</sequence>
<reference evidence="1" key="1">
    <citation type="submission" date="2021-06" db="EMBL/GenBank/DDBJ databases">
        <authorList>
            <person name="Kallberg Y."/>
            <person name="Tangrot J."/>
            <person name="Rosling A."/>
        </authorList>
    </citation>
    <scope>NUCLEOTIDE SEQUENCE</scope>
    <source>
        <strain evidence="1">IN212</strain>
    </source>
</reference>
<organism evidence="1 2">
    <name type="scientific">Racocetra fulgida</name>
    <dbReference type="NCBI Taxonomy" id="60492"/>
    <lineage>
        <taxon>Eukaryota</taxon>
        <taxon>Fungi</taxon>
        <taxon>Fungi incertae sedis</taxon>
        <taxon>Mucoromycota</taxon>
        <taxon>Glomeromycotina</taxon>
        <taxon>Glomeromycetes</taxon>
        <taxon>Diversisporales</taxon>
        <taxon>Gigasporaceae</taxon>
        <taxon>Racocetra</taxon>
    </lineage>
</organism>
<name>A0A9N8WN07_9GLOM</name>
<protein>
    <submittedName>
        <fullName evidence="1">1322_t:CDS:1</fullName>
    </submittedName>
</protein>
<evidence type="ECO:0000313" key="2">
    <source>
        <dbReference type="Proteomes" id="UP000789396"/>
    </source>
</evidence>
<feature type="non-terminal residue" evidence="1">
    <location>
        <position position="1"/>
    </location>
</feature>